<dbReference type="PROSITE" id="PS00092">
    <property type="entry name" value="N6_MTASE"/>
    <property type="match status" value="1"/>
</dbReference>
<dbReference type="PANTHER" id="PTHR47816">
    <property type="entry name" value="RIBOSOMAL RNA SMALL SUBUNIT METHYLTRANSFERASE C"/>
    <property type="match status" value="1"/>
</dbReference>
<dbReference type="Pfam" id="PF05175">
    <property type="entry name" value="MTS"/>
    <property type="match status" value="1"/>
</dbReference>
<dbReference type="PANTHER" id="PTHR47816:SF4">
    <property type="entry name" value="RIBOSOMAL RNA SMALL SUBUNIT METHYLTRANSFERASE C"/>
    <property type="match status" value="1"/>
</dbReference>
<keyword evidence="5" id="KW-0949">S-adenosyl-L-methionine</keyword>
<dbReference type="EMBL" id="JAGIBU010000002">
    <property type="protein sequence ID" value="MBS7824402.1"/>
    <property type="molecule type" value="Genomic_DNA"/>
</dbReference>
<dbReference type="CDD" id="cd02440">
    <property type="entry name" value="AdoMet_MTases"/>
    <property type="match status" value="1"/>
</dbReference>
<evidence type="ECO:0000256" key="2">
    <source>
        <dbReference type="ARBA" id="ARBA00022552"/>
    </source>
</evidence>
<evidence type="ECO:0000313" key="9">
    <source>
        <dbReference type="Proteomes" id="UP000680020"/>
    </source>
</evidence>
<dbReference type="InterPro" id="IPR002052">
    <property type="entry name" value="DNA_methylase_N6_adenine_CS"/>
</dbReference>
<keyword evidence="3 8" id="KW-0489">Methyltransferase</keyword>
<dbReference type="InterPro" id="IPR029063">
    <property type="entry name" value="SAM-dependent_MTases_sf"/>
</dbReference>
<evidence type="ECO:0000259" key="7">
    <source>
        <dbReference type="Pfam" id="PF08468"/>
    </source>
</evidence>
<dbReference type="Gene3D" id="3.40.50.150">
    <property type="entry name" value="Vaccinia Virus protein VP39"/>
    <property type="match status" value="2"/>
</dbReference>
<proteinExistence type="predicted"/>
<evidence type="ECO:0000256" key="1">
    <source>
        <dbReference type="ARBA" id="ARBA00022490"/>
    </source>
</evidence>
<dbReference type="AlphaFoldDB" id="A0AB35BX42"/>
<evidence type="ECO:0000256" key="4">
    <source>
        <dbReference type="ARBA" id="ARBA00022679"/>
    </source>
</evidence>
<dbReference type="InterPro" id="IPR013675">
    <property type="entry name" value="Mtase_sm_N"/>
</dbReference>
<evidence type="ECO:0000259" key="6">
    <source>
        <dbReference type="Pfam" id="PF05175"/>
    </source>
</evidence>
<name>A0AB35BX42_9GAMM</name>
<keyword evidence="4" id="KW-0808">Transferase</keyword>
<dbReference type="Proteomes" id="UP000680020">
    <property type="component" value="Unassembled WGS sequence"/>
</dbReference>
<evidence type="ECO:0000256" key="3">
    <source>
        <dbReference type="ARBA" id="ARBA00022603"/>
    </source>
</evidence>
<dbReference type="GO" id="GO:0003676">
    <property type="term" value="F:nucleic acid binding"/>
    <property type="evidence" value="ECO:0007669"/>
    <property type="project" value="InterPro"/>
</dbReference>
<organism evidence="8 9">
    <name type="scientific">Wohlfahrtiimonas chitiniclastica</name>
    <dbReference type="NCBI Taxonomy" id="400946"/>
    <lineage>
        <taxon>Bacteria</taxon>
        <taxon>Pseudomonadati</taxon>
        <taxon>Pseudomonadota</taxon>
        <taxon>Gammaproteobacteria</taxon>
        <taxon>Cardiobacteriales</taxon>
        <taxon>Ignatzschineriaceae</taxon>
        <taxon>Wohlfahrtiimonas</taxon>
    </lineage>
</organism>
<dbReference type="Pfam" id="PF08468">
    <property type="entry name" value="MTS_N"/>
    <property type="match status" value="1"/>
</dbReference>
<sequence>MMQDAFSALYQRAAHQTFDQSLWFVDENYDVASHPLMINVTDAITNRIDIADYLAEHCTVNLSDYDCASYADHSIDAVYLRVPKSKALLNHMVRESLRVLKRNGRLICVGFNDEGIKNTFKKIEKATGELIEQELLGKGLRIAEFSVTAANAAAIEDRGYQNTLNVANDLGLTIVGKAGVYGAEKIDAGSAWLCDVMLENLSTLPNAVLDLGCGNGLIALRLAQHFPATHYVATDNNVTAVEMCRLNFAKNGVQGEVILADCGQTLADRSFEMIVCNPPFHQGFDTSEALTLKFLATIERLLTRKGQAWLVMNRFLKVEHLIKGTGLQLTKIDENHQFKILKLNR</sequence>
<dbReference type="RefSeq" id="WP_094489119.1">
    <property type="nucleotide sequence ID" value="NZ_JAGIBT010000008.1"/>
</dbReference>
<dbReference type="GO" id="GO:0008990">
    <property type="term" value="F:rRNA (guanine-N2-)-methyltransferase activity"/>
    <property type="evidence" value="ECO:0007669"/>
    <property type="project" value="InterPro"/>
</dbReference>
<feature type="domain" description="Methyltransferase small" evidence="6">
    <location>
        <begin position="172"/>
        <end position="342"/>
    </location>
</feature>
<evidence type="ECO:0000313" key="8">
    <source>
        <dbReference type="EMBL" id="MBS7824402.1"/>
    </source>
</evidence>
<reference evidence="8" key="1">
    <citation type="submission" date="2021-03" db="EMBL/GenBank/DDBJ databases">
        <title>Identification and antibiotic profiling of Wohlfahrtiimonas chitiniclastica, an underestimated human pathogen.</title>
        <authorList>
            <person name="Kopf A."/>
            <person name="Bunk B."/>
            <person name="Coldewey S."/>
            <person name="Gunzer F."/>
            <person name="Riedel T."/>
            <person name="Schroettner P."/>
        </authorList>
    </citation>
    <scope>NUCLEOTIDE SEQUENCE</scope>
    <source>
        <strain evidence="8">DSM 100917</strain>
    </source>
</reference>
<dbReference type="SUPFAM" id="SSF53335">
    <property type="entry name" value="S-adenosyl-L-methionine-dependent methyltransferases"/>
    <property type="match status" value="2"/>
</dbReference>
<feature type="domain" description="Methyltransferase small N-terminal" evidence="7">
    <location>
        <begin position="22"/>
        <end position="127"/>
    </location>
</feature>
<dbReference type="InterPro" id="IPR046977">
    <property type="entry name" value="RsmC/RlmG"/>
</dbReference>
<gene>
    <name evidence="8" type="ORF">J7561_04195</name>
</gene>
<protein>
    <submittedName>
        <fullName evidence="8">Class I SAM-dependent methyltransferase</fullName>
    </submittedName>
</protein>
<accession>A0AB35BX42</accession>
<keyword evidence="1" id="KW-0963">Cytoplasm</keyword>
<evidence type="ECO:0000256" key="5">
    <source>
        <dbReference type="ARBA" id="ARBA00022691"/>
    </source>
</evidence>
<comment type="caution">
    <text evidence="8">The sequence shown here is derived from an EMBL/GenBank/DDBJ whole genome shotgun (WGS) entry which is preliminary data.</text>
</comment>
<keyword evidence="2" id="KW-0698">rRNA processing</keyword>
<dbReference type="InterPro" id="IPR007848">
    <property type="entry name" value="Small_mtfrase_dom"/>
</dbReference>